<evidence type="ECO:0000313" key="3">
    <source>
        <dbReference type="Proteomes" id="UP000002071"/>
    </source>
</evidence>
<dbReference type="GO" id="GO:0006777">
    <property type="term" value="P:Mo-molybdopterin cofactor biosynthetic process"/>
    <property type="evidence" value="ECO:0007669"/>
    <property type="project" value="InterPro"/>
</dbReference>
<dbReference type="STRING" id="519442.Huta_0039"/>
<evidence type="ECO:0000313" key="2">
    <source>
        <dbReference type="EMBL" id="ACV10228.1"/>
    </source>
</evidence>
<dbReference type="RefSeq" id="WP_012795105.1">
    <property type="nucleotide sequence ID" value="NC_013158.1"/>
</dbReference>
<dbReference type="Gene3D" id="3.90.1170.40">
    <property type="entry name" value="Molybdopterin biosynthesis MoaE subunit"/>
    <property type="match status" value="1"/>
</dbReference>
<evidence type="ECO:0000259" key="1">
    <source>
        <dbReference type="Pfam" id="PF03205"/>
    </source>
</evidence>
<dbReference type="GeneID" id="8382299"/>
<dbReference type="CDD" id="cd00756">
    <property type="entry name" value="MoaE"/>
    <property type="match status" value="1"/>
</dbReference>
<dbReference type="Pfam" id="PF02391">
    <property type="entry name" value="MoaE"/>
    <property type="match status" value="1"/>
</dbReference>
<name>C7NNK0_HALUD</name>
<dbReference type="Pfam" id="PF03205">
    <property type="entry name" value="MobB"/>
    <property type="match status" value="1"/>
</dbReference>
<protein>
    <submittedName>
        <fullName evidence="2">Molybdopterin-guanine dinucleotide biosynthesis protein B</fullName>
    </submittedName>
</protein>
<proteinExistence type="predicted"/>
<keyword evidence="3" id="KW-1185">Reference proteome</keyword>
<dbReference type="OrthoDB" id="45235at2157"/>
<dbReference type="NCBIfam" id="TIGR00176">
    <property type="entry name" value="mobB"/>
    <property type="match status" value="1"/>
</dbReference>
<dbReference type="AlphaFoldDB" id="C7NNK0"/>
<dbReference type="GO" id="GO:0005525">
    <property type="term" value="F:GTP binding"/>
    <property type="evidence" value="ECO:0007669"/>
    <property type="project" value="InterPro"/>
</dbReference>
<dbReference type="Proteomes" id="UP000002071">
    <property type="component" value="Chromosome"/>
</dbReference>
<dbReference type="SUPFAM" id="SSF52540">
    <property type="entry name" value="P-loop containing nucleoside triphosphate hydrolases"/>
    <property type="match status" value="1"/>
</dbReference>
<dbReference type="InterPro" id="IPR004435">
    <property type="entry name" value="MobB_dom"/>
</dbReference>
<dbReference type="eggNOG" id="arCOG00533">
    <property type="taxonomic scope" value="Archaea"/>
</dbReference>
<feature type="domain" description="Molybdopterin-guanine dinucleotide biosynthesis protein B (MobB)" evidence="1">
    <location>
        <begin position="3"/>
        <end position="111"/>
    </location>
</feature>
<dbReference type="PANTHER" id="PTHR23404">
    <property type="entry name" value="MOLYBDOPTERIN SYNTHASE RELATED"/>
    <property type="match status" value="1"/>
</dbReference>
<organism evidence="2 3">
    <name type="scientific">Halorhabdus utahensis (strain DSM 12940 / JCM 11049 / AX-2)</name>
    <dbReference type="NCBI Taxonomy" id="519442"/>
    <lineage>
        <taxon>Archaea</taxon>
        <taxon>Methanobacteriati</taxon>
        <taxon>Methanobacteriota</taxon>
        <taxon>Stenosarchaea group</taxon>
        <taxon>Halobacteria</taxon>
        <taxon>Halobacteriales</taxon>
        <taxon>Haloarculaceae</taxon>
        <taxon>Halorhabdus</taxon>
    </lineage>
</organism>
<dbReference type="InterPro" id="IPR003448">
    <property type="entry name" value="Mopterin_biosynth_MoaE"/>
</dbReference>
<dbReference type="Gene3D" id="3.40.50.300">
    <property type="entry name" value="P-loop containing nucleotide triphosphate hydrolases"/>
    <property type="match status" value="1"/>
</dbReference>
<gene>
    <name evidence="2" type="ordered locus">Huta_0039</name>
</gene>
<dbReference type="HOGENOM" id="CLU_088141_0_0_2"/>
<dbReference type="InterPro" id="IPR036563">
    <property type="entry name" value="MoaE_sf"/>
</dbReference>
<dbReference type="EMBL" id="CP001687">
    <property type="protein sequence ID" value="ACV10228.1"/>
    <property type="molecule type" value="Genomic_DNA"/>
</dbReference>
<dbReference type="SUPFAM" id="SSF54690">
    <property type="entry name" value="Molybdopterin synthase subunit MoaE"/>
    <property type="match status" value="1"/>
</dbReference>
<dbReference type="NCBIfam" id="NF011061">
    <property type="entry name" value="PRK14493.1"/>
    <property type="match status" value="1"/>
</dbReference>
<accession>C7NNK0</accession>
<dbReference type="InterPro" id="IPR027417">
    <property type="entry name" value="P-loop_NTPase"/>
</dbReference>
<dbReference type="KEGG" id="hut:Huta_0039"/>
<reference evidence="2 3" key="1">
    <citation type="journal article" date="2009" name="Stand. Genomic Sci.">
        <title>Complete genome sequence of Halorhabdus utahensis type strain (AX-2).</title>
        <authorList>
            <person name="Anderson I."/>
            <person name="Tindall B.J."/>
            <person name="Pomrenke H."/>
            <person name="Goker M."/>
            <person name="Lapidus A."/>
            <person name="Nolan M."/>
            <person name="Copeland A."/>
            <person name="Glavina Del Rio T."/>
            <person name="Chen F."/>
            <person name="Tice H."/>
            <person name="Cheng J.F."/>
            <person name="Lucas S."/>
            <person name="Chertkov O."/>
            <person name="Bruce D."/>
            <person name="Brettin T."/>
            <person name="Detter J.C."/>
            <person name="Han C."/>
            <person name="Goodwin L."/>
            <person name="Land M."/>
            <person name="Hauser L."/>
            <person name="Chang Y.J."/>
            <person name="Jeffries C.D."/>
            <person name="Pitluck S."/>
            <person name="Pati A."/>
            <person name="Mavromatis K."/>
            <person name="Ivanova N."/>
            <person name="Ovchinnikova G."/>
            <person name="Chen A."/>
            <person name="Palaniappan K."/>
            <person name="Chain P."/>
            <person name="Rohde M."/>
            <person name="Bristow J."/>
            <person name="Eisen J.A."/>
            <person name="Markowitz V."/>
            <person name="Hugenholtz P."/>
            <person name="Kyrpides N.C."/>
            <person name="Klenk H.P."/>
        </authorList>
    </citation>
    <scope>NUCLEOTIDE SEQUENCE [LARGE SCALE GENOMIC DNA]</scope>
    <source>
        <strain evidence="3">DSM 12940 / JCM 11049 / AX-2</strain>
    </source>
</reference>
<sequence>MQVIGVTGPSNAGKTTLVEALVERLSERGTVGTVKHVDCEPTLDTDGKDTARHRAAGADRTYGIADGSWFGTGESRTLDDALEALSTDCAYAIVEGYADIDLPQIVLGHADADGMLAAASAADVDLEDAVEVIESVDPYETLSSLVAEVKRSPDADRAGAIATFTGRVRRKDSPDDEPTEYLEFERYDEVATDQMATIQEELRARDGVFDVRLHHRTGVVEAGEDVVYVVVLAGHRKEAFRTVEDGIDRIKAEVPLFKKEVTVSEEFWAHER</sequence>